<dbReference type="Pfam" id="PF13489">
    <property type="entry name" value="Methyltransf_23"/>
    <property type="match status" value="1"/>
</dbReference>
<dbReference type="InterPro" id="IPR029063">
    <property type="entry name" value="SAM-dependent_MTases_sf"/>
</dbReference>
<dbReference type="Gene3D" id="3.40.50.150">
    <property type="entry name" value="Vaccinia Virus protein VP39"/>
    <property type="match status" value="1"/>
</dbReference>
<evidence type="ECO:0000313" key="1">
    <source>
        <dbReference type="EMBL" id="PIT92442.1"/>
    </source>
</evidence>
<dbReference type="EMBL" id="PFBA01000023">
    <property type="protein sequence ID" value="PIT92442.1"/>
    <property type="molecule type" value="Genomic_DNA"/>
</dbReference>
<evidence type="ECO:0000313" key="2">
    <source>
        <dbReference type="Proteomes" id="UP000228635"/>
    </source>
</evidence>
<dbReference type="CDD" id="cd02440">
    <property type="entry name" value="AdoMet_MTases"/>
    <property type="match status" value="1"/>
</dbReference>
<sequence>MNKILKDIYEYHHTHERGEGFLLMEKERGALFKTEIGKGKKVLDIGCRDGVLARYFTEGNTVVGIDVDEQALRRASRNFGIETVSMDLNGQWNEISGRTFDVIVAGEILEHLFYPEIVMQKVKNHLTDSGMVLGSVPNAFNLKNRLRYLKGQKKYTPLEDPTHVNHFSRRELELLLRKHFSSVTIYPLGNYARFDKIVPGWFSYSLAFKVSNKIR</sequence>
<dbReference type="SUPFAM" id="SSF53335">
    <property type="entry name" value="S-adenosyl-L-methionine-dependent methyltransferases"/>
    <property type="match status" value="1"/>
</dbReference>
<dbReference type="PANTHER" id="PTHR43861">
    <property type="entry name" value="TRANS-ACONITATE 2-METHYLTRANSFERASE-RELATED"/>
    <property type="match status" value="1"/>
</dbReference>
<comment type="caution">
    <text evidence="1">The sequence shown here is derived from an EMBL/GenBank/DDBJ whole genome shotgun (WGS) entry which is preliminary data.</text>
</comment>
<protein>
    <recommendedName>
        <fullName evidence="3">Class I SAM-dependent methyltransferase</fullName>
    </recommendedName>
</protein>
<proteinExistence type="predicted"/>
<reference evidence="2" key="1">
    <citation type="submission" date="2017-09" db="EMBL/GenBank/DDBJ databases">
        <title>Depth-based differentiation of microbial function through sediment-hosted aquifers and enrichment of novel symbionts in the deep terrestrial subsurface.</title>
        <authorList>
            <person name="Probst A.J."/>
            <person name="Ladd B."/>
            <person name="Jarett J.K."/>
            <person name="Geller-Mcgrath D.E."/>
            <person name="Sieber C.M.K."/>
            <person name="Emerson J.B."/>
            <person name="Anantharaman K."/>
            <person name="Thomas B.C."/>
            <person name="Malmstrom R."/>
            <person name="Stieglmeier M."/>
            <person name="Klingl A."/>
            <person name="Woyke T."/>
            <person name="Ryan C.M."/>
            <person name="Banfield J.F."/>
        </authorList>
    </citation>
    <scope>NUCLEOTIDE SEQUENCE [LARGE SCALE GENOMIC DNA]</scope>
</reference>
<organism evidence="1 2">
    <name type="scientific">Candidatus Harrisonbacteria bacterium CG10_big_fil_rev_8_21_14_0_10_42_17</name>
    <dbReference type="NCBI Taxonomy" id="1974584"/>
    <lineage>
        <taxon>Bacteria</taxon>
        <taxon>Candidatus Harrisoniibacteriota</taxon>
    </lineage>
</organism>
<gene>
    <name evidence="1" type="ORF">COU08_02505</name>
</gene>
<name>A0A2M6WI39_9BACT</name>
<accession>A0A2M6WI39</accession>
<dbReference type="AlphaFoldDB" id="A0A2M6WI39"/>
<evidence type="ECO:0008006" key="3">
    <source>
        <dbReference type="Google" id="ProtNLM"/>
    </source>
</evidence>
<dbReference type="Proteomes" id="UP000228635">
    <property type="component" value="Unassembled WGS sequence"/>
</dbReference>